<keyword evidence="1" id="KW-0732">Signal</keyword>
<reference evidence="2" key="1">
    <citation type="submission" date="2023-10" db="EMBL/GenBank/DDBJ databases">
        <title>Genome assembly of Pristionchus species.</title>
        <authorList>
            <person name="Yoshida K."/>
            <person name="Sommer R.J."/>
        </authorList>
    </citation>
    <scope>NUCLEOTIDE SEQUENCE</scope>
    <source>
        <strain evidence="2">RS5133</strain>
    </source>
</reference>
<feature type="non-terminal residue" evidence="2">
    <location>
        <position position="141"/>
    </location>
</feature>
<comment type="caution">
    <text evidence="2">The sequence shown here is derived from an EMBL/GenBank/DDBJ whole genome shotgun (WGS) entry which is preliminary data.</text>
</comment>
<protein>
    <submittedName>
        <fullName evidence="2">Uncharacterized protein</fullName>
    </submittedName>
</protein>
<proteinExistence type="predicted"/>
<dbReference type="EMBL" id="BTSY01000002">
    <property type="protein sequence ID" value="GMT13556.1"/>
    <property type="molecule type" value="Genomic_DNA"/>
</dbReference>
<feature type="signal peptide" evidence="1">
    <location>
        <begin position="1"/>
        <end position="19"/>
    </location>
</feature>
<sequence>MLISSLFIATVATIYSVLAADESLLSGIPTSVNGNVGVSGGGYGDVYAGTIKEGVYGAGGRVGGNMNLLGTMGLGRKRRQAAAMATASAAAIATASGTDAFSMASAGTGTGSLDFSKFPWFFKPAATTAAPAATTAAAGKR</sequence>
<name>A0AAV5V2H8_9BILA</name>
<accession>A0AAV5V2H8</accession>
<organism evidence="2 3">
    <name type="scientific">Pristionchus fissidentatus</name>
    <dbReference type="NCBI Taxonomy" id="1538716"/>
    <lineage>
        <taxon>Eukaryota</taxon>
        <taxon>Metazoa</taxon>
        <taxon>Ecdysozoa</taxon>
        <taxon>Nematoda</taxon>
        <taxon>Chromadorea</taxon>
        <taxon>Rhabditida</taxon>
        <taxon>Rhabditina</taxon>
        <taxon>Diplogasteromorpha</taxon>
        <taxon>Diplogasteroidea</taxon>
        <taxon>Neodiplogasteridae</taxon>
        <taxon>Pristionchus</taxon>
    </lineage>
</organism>
<dbReference type="Proteomes" id="UP001432322">
    <property type="component" value="Unassembled WGS sequence"/>
</dbReference>
<keyword evidence="3" id="KW-1185">Reference proteome</keyword>
<evidence type="ECO:0000256" key="1">
    <source>
        <dbReference type="SAM" id="SignalP"/>
    </source>
</evidence>
<evidence type="ECO:0000313" key="2">
    <source>
        <dbReference type="EMBL" id="GMT13556.1"/>
    </source>
</evidence>
<gene>
    <name evidence="2" type="ORF">PFISCL1PPCAC_4853</name>
</gene>
<evidence type="ECO:0000313" key="3">
    <source>
        <dbReference type="Proteomes" id="UP001432322"/>
    </source>
</evidence>
<feature type="chain" id="PRO_5043529029" evidence="1">
    <location>
        <begin position="20"/>
        <end position="141"/>
    </location>
</feature>
<dbReference type="AlphaFoldDB" id="A0AAV5V2H8"/>